<dbReference type="EMBL" id="AWFF01000065">
    <property type="protein sequence ID" value="KCZ52578.1"/>
    <property type="molecule type" value="Genomic_DNA"/>
</dbReference>
<keyword evidence="1" id="KW-0732">Signal</keyword>
<dbReference type="RefSeq" id="WP_034798323.1">
    <property type="nucleotide sequence ID" value="NZ_AWFF01000065.1"/>
</dbReference>
<feature type="chain" id="PRO_5001614127" description="YARHG domain-containing protein" evidence="1">
    <location>
        <begin position="22"/>
        <end position="542"/>
    </location>
</feature>
<evidence type="ECO:0008006" key="4">
    <source>
        <dbReference type="Google" id="ProtNLM"/>
    </source>
</evidence>
<feature type="signal peptide" evidence="1">
    <location>
        <begin position="1"/>
        <end position="21"/>
    </location>
</feature>
<accession>A0A062U4A5</accession>
<dbReference type="STRING" id="1280946.HY29_04680"/>
<dbReference type="PATRIC" id="fig|1280946.3.peg.2986"/>
<dbReference type="Proteomes" id="UP000027037">
    <property type="component" value="Unassembled WGS sequence"/>
</dbReference>
<proteinExistence type="predicted"/>
<name>A0A062U4A5_9PROT</name>
<dbReference type="eggNOG" id="ENOG50348M2">
    <property type="taxonomic scope" value="Bacteria"/>
</dbReference>
<evidence type="ECO:0000313" key="2">
    <source>
        <dbReference type="EMBL" id="KCZ52578.1"/>
    </source>
</evidence>
<sequence>MIRIFLTLLGFVTAFAASAQAQTVQRDWTPYEQNKQCMISENYFNPSLQMDGTKKWFIVDASIATTILKWYISGDQFLNEMEFPARERLAACFNGTRDCGLPRNDDIARDLDLLDLSDLPANSVSIAYFKNPPPESAVRYAMATVGDCFGSAGDGVYLDEVGLTEAALPIDICYRAGNAMFYRSSSKYRSEAPAMTDAQIAKYGDWGILAKNLIDQRFNKPDEEVTQCGVAPAELMPSFMQFYDDNGYGLLEDAEYVAAQEAEAAAAAQAAAEKQAREDEYLRKSKRERLLARNDYQRFGTLDGCQIAYSYVFGGINRDKLSFIVDPVPDSGISWALQFEKTQAAGQECPAMPQELGDWIAKQDPKLFEAYGAEEEFRNNKPNVWNDNDWKAFVERWMWRDQTFAETYVQGGNCQAAIWYSRNIAHDWSKFSQAEEDFVGLARVFGRWGAPDKALCAAIPPDVLPLARKTWERHYNQVMREKARQQAEWDAANRREAARRAEIDAAYDELLNWKPPYQKQSELRCYNVEETKYGTRQRCFSD</sequence>
<comment type="caution">
    <text evidence="2">The sequence shown here is derived from an EMBL/GenBank/DDBJ whole genome shotgun (WGS) entry which is preliminary data.</text>
</comment>
<keyword evidence="3" id="KW-1185">Reference proteome</keyword>
<dbReference type="AlphaFoldDB" id="A0A062U4A5"/>
<organism evidence="2 3">
    <name type="scientific">Hyphomonas beringensis</name>
    <dbReference type="NCBI Taxonomy" id="1280946"/>
    <lineage>
        <taxon>Bacteria</taxon>
        <taxon>Pseudomonadati</taxon>
        <taxon>Pseudomonadota</taxon>
        <taxon>Alphaproteobacteria</taxon>
        <taxon>Hyphomonadales</taxon>
        <taxon>Hyphomonadaceae</taxon>
        <taxon>Hyphomonas</taxon>
    </lineage>
</organism>
<reference evidence="2 3" key="1">
    <citation type="journal article" date="2014" name="Antonie Van Leeuwenhoek">
        <title>Hyphomonas beringensis sp. nov. and Hyphomonas chukchiensis sp. nov., isolated from surface seawater of the Bering Sea and Chukchi Sea.</title>
        <authorList>
            <person name="Li C."/>
            <person name="Lai Q."/>
            <person name="Li G."/>
            <person name="Dong C."/>
            <person name="Wang J."/>
            <person name="Liao Y."/>
            <person name="Shao Z."/>
        </authorList>
    </citation>
    <scope>NUCLEOTIDE SEQUENCE [LARGE SCALE GENOMIC DNA]</scope>
    <source>
        <strain evidence="2 3">25B14_1</strain>
    </source>
</reference>
<protein>
    <recommendedName>
        <fullName evidence="4">YARHG domain-containing protein</fullName>
    </recommendedName>
</protein>
<dbReference type="OrthoDB" id="7614482at2"/>
<gene>
    <name evidence="2" type="ORF">HY29_04680</name>
</gene>
<evidence type="ECO:0000256" key="1">
    <source>
        <dbReference type="SAM" id="SignalP"/>
    </source>
</evidence>
<evidence type="ECO:0000313" key="3">
    <source>
        <dbReference type="Proteomes" id="UP000027037"/>
    </source>
</evidence>